<protein>
    <recommendedName>
        <fullName evidence="2">DUF11 domain-containing protein</fullName>
    </recommendedName>
</protein>
<dbReference type="RefSeq" id="WP_156560104.1">
    <property type="nucleotide sequence ID" value="NZ_CACRTV010000033.1"/>
</dbReference>
<evidence type="ECO:0008006" key="2">
    <source>
        <dbReference type="Google" id="ProtNLM"/>
    </source>
</evidence>
<dbReference type="EMBL" id="CACRTV010000033">
    <property type="protein sequence ID" value="VYT99043.1"/>
    <property type="molecule type" value="Genomic_DNA"/>
</dbReference>
<reference evidence="1" key="1">
    <citation type="submission" date="2019-11" db="EMBL/GenBank/DDBJ databases">
        <authorList>
            <person name="Feng L."/>
        </authorList>
    </citation>
    <scope>NUCLEOTIDE SEQUENCE</scope>
    <source>
        <strain evidence="1">CParaputrificumLFYP93</strain>
    </source>
</reference>
<gene>
    <name evidence="1" type="ORF">CPLFYP93_01104</name>
</gene>
<organism evidence="1">
    <name type="scientific">Clostridium paraputrificum</name>
    <dbReference type="NCBI Taxonomy" id="29363"/>
    <lineage>
        <taxon>Bacteria</taxon>
        <taxon>Bacillati</taxon>
        <taxon>Bacillota</taxon>
        <taxon>Clostridia</taxon>
        <taxon>Eubacteriales</taxon>
        <taxon>Clostridiaceae</taxon>
        <taxon>Clostridium</taxon>
    </lineage>
</organism>
<evidence type="ECO:0000313" key="1">
    <source>
        <dbReference type="EMBL" id="VYT99043.1"/>
    </source>
</evidence>
<name>A0A6N3B7E2_9CLOT</name>
<proteinExistence type="predicted"/>
<sequence>MIFFKNKRINEEIAASNELENDEAVNNICETLTLTKTAIPEEDACITKIVDVELKVVFAQELGVVTIIDNVSNVYVDSIIESSVTGDPNNNGTITVDQNALKVTWSDLNVNEPMTATLRFKVIVKDNAIDNDNAFVNNNIHVNADEGRNCTFPQLSGEFFIPRCPESPIVASLVKDNNKDEYDCDETIHSTLTLKLDKMDTNVVVIDDLSNSNVGTPTNINVSQGSAIVDPSNNIVWTVGTVPANTEITLEYDIEPDQINTNNGFVTTEVRVNGDLIDPEIVIPRNTQNPNYDFLDTFVRDCPEEDGECCCQACKPITVEPCELFKTETIDVERIRCTGKLIDVTVNLQRVCPGQILNVGVFLVENVPGDADGDGEIEEGETIQESRGFIVKQVTIPASDTACTSRLVNGFCFPLTDDTGCDAEDRTFTAKVFATYINRTVPNCDCDTDPTQES</sequence>
<dbReference type="Gene3D" id="2.60.40.1170">
    <property type="entry name" value="Mu homology domain, subdomain B"/>
    <property type="match status" value="1"/>
</dbReference>
<dbReference type="AlphaFoldDB" id="A0A6N3B7E2"/>
<accession>A0A6N3B7E2</accession>